<dbReference type="PANTHER" id="PTHR44259:SF114">
    <property type="entry name" value="OS06G0707300 PROTEIN"/>
    <property type="match status" value="1"/>
</dbReference>
<gene>
    <name evidence="3" type="ORF">SO802_008398</name>
</gene>
<protein>
    <recommendedName>
        <fullName evidence="2">KIB1-4 beta-propeller domain-containing protein</fullName>
    </recommendedName>
</protein>
<dbReference type="EMBL" id="JAZDWU010000003">
    <property type="protein sequence ID" value="KAL0006896.1"/>
    <property type="molecule type" value="Genomic_DNA"/>
</dbReference>
<evidence type="ECO:0000313" key="3">
    <source>
        <dbReference type="EMBL" id="KAL0006896.1"/>
    </source>
</evidence>
<dbReference type="Proteomes" id="UP001459277">
    <property type="component" value="Unassembled WGS sequence"/>
</dbReference>
<comment type="caution">
    <text evidence="3">The sequence shown here is derived from an EMBL/GenBank/DDBJ whole genome shotgun (WGS) entry which is preliminary data.</text>
</comment>
<name>A0AAW2D964_9ROSI</name>
<evidence type="ECO:0000313" key="4">
    <source>
        <dbReference type="Proteomes" id="UP001459277"/>
    </source>
</evidence>
<dbReference type="PANTHER" id="PTHR44259">
    <property type="entry name" value="OS07G0183000 PROTEIN-RELATED"/>
    <property type="match status" value="1"/>
</dbReference>
<feature type="compositionally biased region" description="Acidic residues" evidence="1">
    <location>
        <begin position="194"/>
        <end position="220"/>
    </location>
</feature>
<dbReference type="AlphaFoldDB" id="A0AAW2D964"/>
<feature type="domain" description="KIB1-4 beta-propeller" evidence="2">
    <location>
        <begin position="128"/>
        <end position="185"/>
    </location>
</feature>
<evidence type="ECO:0000256" key="1">
    <source>
        <dbReference type="SAM" id="MobiDB-lite"/>
    </source>
</evidence>
<dbReference type="InterPro" id="IPR005174">
    <property type="entry name" value="KIB1-4_b-propeller"/>
</dbReference>
<evidence type="ECO:0000259" key="2">
    <source>
        <dbReference type="Pfam" id="PF03478"/>
    </source>
</evidence>
<feature type="region of interest" description="Disordered" evidence="1">
    <location>
        <begin position="194"/>
        <end position="223"/>
    </location>
</feature>
<proteinExistence type="predicted"/>
<dbReference type="InterPro" id="IPR050942">
    <property type="entry name" value="F-box_BR-signaling"/>
</dbReference>
<organism evidence="3 4">
    <name type="scientific">Lithocarpus litseifolius</name>
    <dbReference type="NCBI Taxonomy" id="425828"/>
    <lineage>
        <taxon>Eukaryota</taxon>
        <taxon>Viridiplantae</taxon>
        <taxon>Streptophyta</taxon>
        <taxon>Embryophyta</taxon>
        <taxon>Tracheophyta</taxon>
        <taxon>Spermatophyta</taxon>
        <taxon>Magnoliopsida</taxon>
        <taxon>eudicotyledons</taxon>
        <taxon>Gunneridae</taxon>
        <taxon>Pentapetalae</taxon>
        <taxon>rosids</taxon>
        <taxon>fabids</taxon>
        <taxon>Fagales</taxon>
        <taxon>Fagaceae</taxon>
        <taxon>Lithocarpus</taxon>
    </lineage>
</organism>
<accession>A0AAW2D964</accession>
<dbReference type="Pfam" id="PF03478">
    <property type="entry name" value="Beta-prop_KIB1-4"/>
    <property type="match status" value="1"/>
</dbReference>
<keyword evidence="4" id="KW-1185">Reference proteome</keyword>
<reference evidence="3 4" key="1">
    <citation type="submission" date="2024-01" db="EMBL/GenBank/DDBJ databases">
        <title>A telomere-to-telomere, gap-free genome of sweet tea (Lithocarpus litseifolius).</title>
        <authorList>
            <person name="Zhou J."/>
        </authorList>
    </citation>
    <scope>NUCLEOTIDE SEQUENCE [LARGE SCALE GENOMIC DNA]</scope>
    <source>
        <strain evidence="3">Zhou-2022a</strain>
        <tissue evidence="3">Leaf</tissue>
    </source>
</reference>
<sequence length="249" mass="28720">MIGSRKKVSNDRITNILRCRADIPCDVFFRIVNRKFYDDIIISGAVCKSWHSILNSPEKFPLPPSCPWLMLAEQNEQSDNSNNKQNETHSFSKLRDTKVYDLVLPQVAGRRCFGTSFGCPWNYGCNCNCDCILMVIYGEYQQLAFTRPGYKAWMDIESSHRSFADIASYKGDLLLIRRFRGGHFYSKVNESCESDYSENESSDDDSEVDVEDEDPMDEFDDKGFNENENLYVTIGFKVKKIKKMYSIGK</sequence>